<dbReference type="PANTHER" id="PTHR12322:SF125">
    <property type="entry name" value="PROTEIN MALE ABNORMAL 3"/>
    <property type="match status" value="1"/>
</dbReference>
<comment type="subcellular location">
    <subcellularLocation>
        <location evidence="5">Nucleus</location>
    </subcellularLocation>
</comment>
<keyword evidence="2 5" id="KW-0862">Zinc</keyword>
<keyword evidence="3 5" id="KW-0238">DNA-binding</keyword>
<feature type="region of interest" description="Disordered" evidence="6">
    <location>
        <begin position="176"/>
        <end position="198"/>
    </location>
</feature>
<name>A0AAN5CAG0_9BILA</name>
<evidence type="ECO:0000256" key="3">
    <source>
        <dbReference type="ARBA" id="ARBA00023125"/>
    </source>
</evidence>
<dbReference type="GO" id="GO:0000978">
    <property type="term" value="F:RNA polymerase II cis-regulatory region sequence-specific DNA binding"/>
    <property type="evidence" value="ECO:0007669"/>
    <property type="project" value="TreeGrafter"/>
</dbReference>
<keyword evidence="4 5" id="KW-0539">Nucleus</keyword>
<dbReference type="Proteomes" id="UP001328107">
    <property type="component" value="Unassembled WGS sequence"/>
</dbReference>
<dbReference type="PROSITE" id="PS40000">
    <property type="entry name" value="DM_1"/>
    <property type="match status" value="2"/>
</dbReference>
<proteinExistence type="predicted"/>
<dbReference type="GO" id="GO:0005634">
    <property type="term" value="C:nucleus"/>
    <property type="evidence" value="ECO:0007669"/>
    <property type="project" value="UniProtKB-SubCell"/>
</dbReference>
<feature type="compositionally biased region" description="Low complexity" evidence="6">
    <location>
        <begin position="146"/>
        <end position="158"/>
    </location>
</feature>
<dbReference type="InterPro" id="IPR036407">
    <property type="entry name" value="DM_DNA-bd_sf"/>
</dbReference>
<evidence type="ECO:0000313" key="9">
    <source>
        <dbReference type="Proteomes" id="UP001328107"/>
    </source>
</evidence>
<feature type="domain" description="DM" evidence="7">
    <location>
        <begin position="79"/>
        <end position="127"/>
    </location>
</feature>
<reference evidence="9" key="1">
    <citation type="submission" date="2022-10" db="EMBL/GenBank/DDBJ databases">
        <title>Genome assembly of Pristionchus species.</title>
        <authorList>
            <person name="Yoshida K."/>
            <person name="Sommer R.J."/>
        </authorList>
    </citation>
    <scope>NUCLEOTIDE SEQUENCE [LARGE SCALE GENOMIC DNA]</scope>
    <source>
        <strain evidence="9">RS5460</strain>
    </source>
</reference>
<evidence type="ECO:0000313" key="8">
    <source>
        <dbReference type="EMBL" id="GMR36755.1"/>
    </source>
</evidence>
<feature type="region of interest" description="Disordered" evidence="6">
    <location>
        <begin position="126"/>
        <end position="158"/>
    </location>
</feature>
<dbReference type="AlphaFoldDB" id="A0AAN5CAG0"/>
<evidence type="ECO:0000256" key="6">
    <source>
        <dbReference type="SAM" id="MobiDB-lite"/>
    </source>
</evidence>
<feature type="compositionally biased region" description="Basic and acidic residues" evidence="6">
    <location>
        <begin position="132"/>
        <end position="145"/>
    </location>
</feature>
<dbReference type="PROSITE" id="PS50809">
    <property type="entry name" value="DM_2"/>
    <property type="match status" value="2"/>
</dbReference>
<keyword evidence="1 5" id="KW-0479">Metal-binding</keyword>
<dbReference type="InterPro" id="IPR001275">
    <property type="entry name" value="DM_DNA-bd"/>
</dbReference>
<evidence type="ECO:0000256" key="1">
    <source>
        <dbReference type="ARBA" id="ARBA00022723"/>
    </source>
</evidence>
<dbReference type="Gene3D" id="4.10.1040.10">
    <property type="entry name" value="DM DNA-binding domain"/>
    <property type="match status" value="2"/>
</dbReference>
<dbReference type="InterPro" id="IPR026607">
    <property type="entry name" value="DMRT"/>
</dbReference>
<evidence type="ECO:0000256" key="4">
    <source>
        <dbReference type="ARBA" id="ARBA00023242"/>
    </source>
</evidence>
<evidence type="ECO:0000256" key="5">
    <source>
        <dbReference type="PROSITE-ProRule" id="PRU00070"/>
    </source>
</evidence>
<dbReference type="EMBL" id="BTRK01000002">
    <property type="protein sequence ID" value="GMR36755.1"/>
    <property type="molecule type" value="Genomic_DNA"/>
</dbReference>
<comment type="caution">
    <text evidence="8">The sequence shown here is derived from an EMBL/GenBank/DDBJ whole genome shotgun (WGS) entry which is preliminary data.</text>
</comment>
<accession>A0AAN5CAG0</accession>
<feature type="non-terminal residue" evidence="8">
    <location>
        <position position="1"/>
    </location>
</feature>
<dbReference type="GO" id="GO:0000981">
    <property type="term" value="F:DNA-binding transcription factor activity, RNA polymerase II-specific"/>
    <property type="evidence" value="ECO:0007669"/>
    <property type="project" value="TreeGrafter"/>
</dbReference>
<protein>
    <recommendedName>
        <fullName evidence="7">DM domain-containing protein</fullName>
    </recommendedName>
</protein>
<keyword evidence="9" id="KW-1185">Reference proteome</keyword>
<dbReference type="SUPFAM" id="SSF82927">
    <property type="entry name" value="Cysteine-rich DNA binding domain, (DM domain)"/>
    <property type="match status" value="2"/>
</dbReference>
<dbReference type="GO" id="GO:0007548">
    <property type="term" value="P:sex differentiation"/>
    <property type="evidence" value="ECO:0007669"/>
    <property type="project" value="TreeGrafter"/>
</dbReference>
<dbReference type="SMART" id="SM00301">
    <property type="entry name" value="DM"/>
    <property type="match status" value="2"/>
</dbReference>
<gene>
    <name evidence="8" type="ORF">PMAYCL1PPCAC_06950</name>
</gene>
<feature type="domain" description="DM" evidence="7">
    <location>
        <begin position="24"/>
        <end position="70"/>
    </location>
</feature>
<dbReference type="PANTHER" id="PTHR12322">
    <property type="entry name" value="DOUBLESEX AND MAB-3 RELATED TRANSCRIPTION FACTOR DMRT"/>
    <property type="match status" value="1"/>
</dbReference>
<feature type="DNA-binding region" description="DM" evidence="5">
    <location>
        <begin position="79"/>
        <end position="127"/>
    </location>
</feature>
<dbReference type="GO" id="GO:0046872">
    <property type="term" value="F:metal ion binding"/>
    <property type="evidence" value="ECO:0007669"/>
    <property type="project" value="UniProtKB-KW"/>
</dbReference>
<organism evidence="8 9">
    <name type="scientific">Pristionchus mayeri</name>
    <dbReference type="NCBI Taxonomy" id="1317129"/>
    <lineage>
        <taxon>Eukaryota</taxon>
        <taxon>Metazoa</taxon>
        <taxon>Ecdysozoa</taxon>
        <taxon>Nematoda</taxon>
        <taxon>Chromadorea</taxon>
        <taxon>Rhabditida</taxon>
        <taxon>Rhabditina</taxon>
        <taxon>Diplogasteromorpha</taxon>
        <taxon>Diplogasteroidea</taxon>
        <taxon>Neodiplogasteridae</taxon>
        <taxon>Pristionchus</taxon>
    </lineage>
</organism>
<evidence type="ECO:0000259" key="7">
    <source>
        <dbReference type="PROSITE" id="PS50809"/>
    </source>
</evidence>
<evidence type="ECO:0000256" key="2">
    <source>
        <dbReference type="ARBA" id="ARBA00022833"/>
    </source>
</evidence>
<dbReference type="Pfam" id="PF00751">
    <property type="entry name" value="DM"/>
    <property type="match status" value="2"/>
</dbReference>
<feature type="non-terminal residue" evidence="8">
    <location>
        <position position="254"/>
    </location>
</feature>
<sequence length="254" mass="28274">SDLSDGENGVSGMEKEDDEKKYYCQRCLNHDLHFPRKGHKTECSYANCPCPACAMVEQRRQLNNMISRKKVVHFPDPKCARCYAHGIFSRLRGHKKNQCIFQHCNCEPCQLVGTRRDLMARQIRLRRSQKKMYADGGKKGGKKETSPPSMLTPSQSPLLTPLRPIAVAPSSSMESLSPSLSPLSPSHSSLSSSSLHSVDPSPASPVSQLFHFLPHINPSFITLSLPFPSVNLLPPPPPPPLQPITPEFLHYLLL</sequence>
<feature type="DNA-binding region" description="DM" evidence="5">
    <location>
        <begin position="24"/>
        <end position="70"/>
    </location>
</feature>